<protein>
    <submittedName>
        <fullName evidence="1 2">Uncharacterized protein</fullName>
    </submittedName>
</protein>
<reference evidence="2" key="2">
    <citation type="submission" date="2020-05" db="UniProtKB">
        <authorList>
            <consortium name="EnsemblMetazoa"/>
        </authorList>
    </citation>
    <scope>IDENTIFICATION</scope>
</reference>
<reference evidence="1 3" key="1">
    <citation type="journal article" date="2014" name="BMC Genomics">
        <title>Genome sequence of Anopheles sinensis provides insight into genetics basis of mosquito competence for malaria parasites.</title>
        <authorList>
            <person name="Zhou D."/>
            <person name="Zhang D."/>
            <person name="Ding G."/>
            <person name="Shi L."/>
            <person name="Hou Q."/>
            <person name="Ye Y."/>
            <person name="Xu Y."/>
            <person name="Zhou H."/>
            <person name="Xiong C."/>
            <person name="Li S."/>
            <person name="Yu J."/>
            <person name="Hong S."/>
            <person name="Yu X."/>
            <person name="Zou P."/>
            <person name="Chen C."/>
            <person name="Chang X."/>
            <person name="Wang W."/>
            <person name="Lv Y."/>
            <person name="Sun Y."/>
            <person name="Ma L."/>
            <person name="Shen B."/>
            <person name="Zhu C."/>
        </authorList>
    </citation>
    <scope>NUCLEOTIDE SEQUENCE [LARGE SCALE GENOMIC DNA]</scope>
</reference>
<dbReference type="AlphaFoldDB" id="A0A084VBT0"/>
<dbReference type="Proteomes" id="UP000030765">
    <property type="component" value="Unassembled WGS sequence"/>
</dbReference>
<dbReference type="EnsemblMetazoa" id="ASIC002112-RA">
    <property type="protein sequence ID" value="ASIC002112-PA"/>
    <property type="gene ID" value="ASIC002112"/>
</dbReference>
<dbReference type="EMBL" id="KE524530">
    <property type="protein sequence ID" value="KFB35424.1"/>
    <property type="molecule type" value="Genomic_DNA"/>
</dbReference>
<proteinExistence type="predicted"/>
<accession>A0A084VBT0</accession>
<gene>
    <name evidence="1" type="ORF">ZHAS_00002112</name>
</gene>
<keyword evidence="3" id="KW-1185">Reference proteome</keyword>
<name>A0A084VBT0_ANOSI</name>
<evidence type="ECO:0000313" key="2">
    <source>
        <dbReference type="EnsemblMetazoa" id="ASIC002112-PA"/>
    </source>
</evidence>
<evidence type="ECO:0000313" key="3">
    <source>
        <dbReference type="Proteomes" id="UP000030765"/>
    </source>
</evidence>
<dbReference type="VEuPathDB" id="VectorBase:ASIC002112"/>
<evidence type="ECO:0000313" key="1">
    <source>
        <dbReference type="EMBL" id="KFB35424.1"/>
    </source>
</evidence>
<sequence>MFFLRLGKDNDNCGSCLSGKAWLEYTRIRHSHSFRSRISTFRRTFFAPPESFGAFRHKNVGASPERFNPSPTATSGRCRNETRYHNPMSNGVYHFQILTISFYSLTIRFSFPPPASEGSLWKILPENDNRGRGPETSVRSLKSFPSFAVGQFPYPLSLHPSTD</sequence>
<dbReference type="EMBL" id="ATLV01009438">
    <property type="status" value="NOT_ANNOTATED_CDS"/>
    <property type="molecule type" value="Genomic_DNA"/>
</dbReference>
<organism evidence="1">
    <name type="scientific">Anopheles sinensis</name>
    <name type="common">Mosquito</name>
    <dbReference type="NCBI Taxonomy" id="74873"/>
    <lineage>
        <taxon>Eukaryota</taxon>
        <taxon>Metazoa</taxon>
        <taxon>Ecdysozoa</taxon>
        <taxon>Arthropoda</taxon>
        <taxon>Hexapoda</taxon>
        <taxon>Insecta</taxon>
        <taxon>Pterygota</taxon>
        <taxon>Neoptera</taxon>
        <taxon>Endopterygota</taxon>
        <taxon>Diptera</taxon>
        <taxon>Nematocera</taxon>
        <taxon>Culicoidea</taxon>
        <taxon>Culicidae</taxon>
        <taxon>Anophelinae</taxon>
        <taxon>Anopheles</taxon>
    </lineage>
</organism>